<dbReference type="Gene3D" id="3.90.180.10">
    <property type="entry name" value="Medium-chain alcohol dehydrogenases, catalytic domain"/>
    <property type="match status" value="1"/>
</dbReference>
<dbReference type="SUPFAM" id="SSF50129">
    <property type="entry name" value="GroES-like"/>
    <property type="match status" value="1"/>
</dbReference>
<reference evidence="8 9" key="1">
    <citation type="journal article" date="2017" name="Infect. Genet. Evol.">
        <title>The new phylogeny of the genus Mycobacterium: The old and the news.</title>
        <authorList>
            <person name="Tortoli E."/>
            <person name="Fedrizzi T."/>
            <person name="Meehan C.J."/>
            <person name="Trovato A."/>
            <person name="Grottola A."/>
            <person name="Giacobazzi E."/>
            <person name="Serpini G.F."/>
            <person name="Tagliazucchi S."/>
            <person name="Fabio A."/>
            <person name="Bettua C."/>
            <person name="Bertorelli R."/>
            <person name="Frascaro F."/>
            <person name="De Sanctis V."/>
            <person name="Pecorari M."/>
            <person name="Jousson O."/>
            <person name="Segata N."/>
            <person name="Cirillo D.M."/>
        </authorList>
    </citation>
    <scope>NUCLEOTIDE SEQUENCE [LARGE SCALE GENOMIC DNA]</scope>
    <source>
        <strain evidence="8 9">CIP1034565</strain>
    </source>
</reference>
<dbReference type="GO" id="GO:0016491">
    <property type="term" value="F:oxidoreductase activity"/>
    <property type="evidence" value="ECO:0007669"/>
    <property type="project" value="UniProtKB-KW"/>
</dbReference>
<keyword evidence="9" id="KW-1185">Reference proteome</keyword>
<accession>A0A2G5P9R4</accession>
<dbReference type="OrthoDB" id="334894at2"/>
<comment type="cofactor">
    <cofactor evidence="1 6">
        <name>Zn(2+)</name>
        <dbReference type="ChEBI" id="CHEBI:29105"/>
    </cofactor>
</comment>
<comment type="caution">
    <text evidence="8">The sequence shown here is derived from an EMBL/GenBank/DDBJ whole genome shotgun (WGS) entry which is preliminary data.</text>
</comment>
<organism evidence="8 9">
    <name type="scientific">Mycolicibacterium brumae</name>
    <dbReference type="NCBI Taxonomy" id="85968"/>
    <lineage>
        <taxon>Bacteria</taxon>
        <taxon>Bacillati</taxon>
        <taxon>Actinomycetota</taxon>
        <taxon>Actinomycetes</taxon>
        <taxon>Mycobacteriales</taxon>
        <taxon>Mycobacteriaceae</taxon>
        <taxon>Mycolicibacterium</taxon>
    </lineage>
</organism>
<dbReference type="InterPro" id="IPR020843">
    <property type="entry name" value="ER"/>
</dbReference>
<keyword evidence="5" id="KW-0560">Oxidoreductase</keyword>
<dbReference type="InterPro" id="IPR036291">
    <property type="entry name" value="NAD(P)-bd_dom_sf"/>
</dbReference>
<dbReference type="GO" id="GO:0008270">
    <property type="term" value="F:zinc ion binding"/>
    <property type="evidence" value="ECO:0007669"/>
    <property type="project" value="InterPro"/>
</dbReference>
<dbReference type="RefSeq" id="WP_090585032.1">
    <property type="nucleotide sequence ID" value="NZ_CP104302.1"/>
</dbReference>
<dbReference type="InterPro" id="IPR011032">
    <property type="entry name" value="GroES-like_sf"/>
</dbReference>
<dbReference type="SMART" id="SM00829">
    <property type="entry name" value="PKS_ER"/>
    <property type="match status" value="1"/>
</dbReference>
<dbReference type="InterPro" id="IPR002328">
    <property type="entry name" value="ADH_Zn_CS"/>
</dbReference>
<dbReference type="Pfam" id="PF08240">
    <property type="entry name" value="ADH_N"/>
    <property type="match status" value="1"/>
</dbReference>
<dbReference type="Proteomes" id="UP000230551">
    <property type="component" value="Unassembled WGS sequence"/>
</dbReference>
<dbReference type="PROSITE" id="PS00059">
    <property type="entry name" value="ADH_ZINC"/>
    <property type="match status" value="1"/>
</dbReference>
<dbReference type="PANTHER" id="PTHR43350:SF2">
    <property type="entry name" value="GROES-LIKE ZINC-BINDING ALCOHOL DEHYDROGENASE FAMILY PROTEIN"/>
    <property type="match status" value="1"/>
</dbReference>
<sequence>MRVSAAVVPHVGAPFSVTEVDLDEPRADEVLVQIAGVGLCHTDIAVRDGHLPFPLPGVLGHEGAGVVVDVGAEVTDLAVGDKVVLSIDSCGDCLNCAQSAPAYCLQSTRRNFSGARPDGSAALHSQEAALGSAFFGQSSFASHALARRRNAVKLPDDAQIELMGPLGCGIQTGAGAVMNALDVRPGLSVLIAGGGSVGLAALLAGVVREAGQLIVVEPNPARRALALELGATHVIDPAAADLGKLVRAIAPAGVTHALDTTAIPTVIESLTRTLGVRGVLGLVGVPADPGAAFSTRMAGFTMAGRMIRGIVEGDADPQSFIPHLYDLHRQGRFPFDRLISTRPLAQINEAIADQLSGAAVKVVLTPG</sequence>
<dbReference type="CDD" id="cd08278">
    <property type="entry name" value="benzyl_alcohol_DH"/>
    <property type="match status" value="1"/>
</dbReference>
<dbReference type="AlphaFoldDB" id="A0A2G5P9R4"/>
<dbReference type="Gene3D" id="3.40.50.720">
    <property type="entry name" value="NAD(P)-binding Rossmann-like Domain"/>
    <property type="match status" value="1"/>
</dbReference>
<gene>
    <name evidence="8" type="ORF">CQY22_010940</name>
</gene>
<feature type="domain" description="Enoyl reductase (ER)" evidence="7">
    <location>
        <begin position="12"/>
        <end position="364"/>
    </location>
</feature>
<evidence type="ECO:0000256" key="4">
    <source>
        <dbReference type="ARBA" id="ARBA00022833"/>
    </source>
</evidence>
<evidence type="ECO:0000313" key="9">
    <source>
        <dbReference type="Proteomes" id="UP000230551"/>
    </source>
</evidence>
<dbReference type="SUPFAM" id="SSF51735">
    <property type="entry name" value="NAD(P)-binding Rossmann-fold domains"/>
    <property type="match status" value="1"/>
</dbReference>
<evidence type="ECO:0000256" key="3">
    <source>
        <dbReference type="ARBA" id="ARBA00022723"/>
    </source>
</evidence>
<comment type="similarity">
    <text evidence="2 6">Belongs to the zinc-containing alcohol dehydrogenase family.</text>
</comment>
<dbReference type="STRING" id="85968.GCA_900073015_00221"/>
<evidence type="ECO:0000259" key="7">
    <source>
        <dbReference type="SMART" id="SM00829"/>
    </source>
</evidence>
<keyword evidence="4 6" id="KW-0862">Zinc</keyword>
<proteinExistence type="inferred from homology"/>
<dbReference type="Pfam" id="PF00107">
    <property type="entry name" value="ADH_zinc_N"/>
    <property type="match status" value="1"/>
</dbReference>
<dbReference type="EMBL" id="PDCN02000012">
    <property type="protein sequence ID" value="PIB75108.1"/>
    <property type="molecule type" value="Genomic_DNA"/>
</dbReference>
<protein>
    <submittedName>
        <fullName evidence="8">NAD(P)-dependent alcohol dehydrogenase</fullName>
    </submittedName>
</protein>
<evidence type="ECO:0000256" key="6">
    <source>
        <dbReference type="RuleBase" id="RU361277"/>
    </source>
</evidence>
<dbReference type="PANTHER" id="PTHR43350">
    <property type="entry name" value="NAD-DEPENDENT ALCOHOL DEHYDROGENASE"/>
    <property type="match status" value="1"/>
</dbReference>
<keyword evidence="3 6" id="KW-0479">Metal-binding</keyword>
<evidence type="ECO:0000313" key="8">
    <source>
        <dbReference type="EMBL" id="PIB75108.1"/>
    </source>
</evidence>
<evidence type="ECO:0000256" key="1">
    <source>
        <dbReference type="ARBA" id="ARBA00001947"/>
    </source>
</evidence>
<name>A0A2G5P9R4_9MYCO</name>
<evidence type="ECO:0000256" key="5">
    <source>
        <dbReference type="ARBA" id="ARBA00023002"/>
    </source>
</evidence>
<evidence type="ECO:0000256" key="2">
    <source>
        <dbReference type="ARBA" id="ARBA00008072"/>
    </source>
</evidence>
<dbReference type="InterPro" id="IPR013149">
    <property type="entry name" value="ADH-like_C"/>
</dbReference>
<dbReference type="InterPro" id="IPR013154">
    <property type="entry name" value="ADH-like_N"/>
</dbReference>